<protein>
    <submittedName>
        <fullName evidence="1">Uncharacterized protein</fullName>
    </submittedName>
</protein>
<dbReference type="Gramene" id="KOM29484">
    <property type="protein sequence ID" value="KOM29484"/>
    <property type="gene ID" value="LR48_Vigan707s001600"/>
</dbReference>
<proteinExistence type="predicted"/>
<dbReference type="EMBL" id="KQ258501">
    <property type="protein sequence ID" value="KOM29484.1"/>
    <property type="molecule type" value="Genomic_DNA"/>
</dbReference>
<dbReference type="AlphaFoldDB" id="A0A0L9TH75"/>
<reference evidence="2" key="1">
    <citation type="journal article" date="2015" name="Proc. Natl. Acad. Sci. U.S.A.">
        <title>Genome sequencing of adzuki bean (Vigna angularis) provides insight into high starch and low fat accumulation and domestication.</title>
        <authorList>
            <person name="Yang K."/>
            <person name="Tian Z."/>
            <person name="Chen C."/>
            <person name="Luo L."/>
            <person name="Zhao B."/>
            <person name="Wang Z."/>
            <person name="Yu L."/>
            <person name="Li Y."/>
            <person name="Sun Y."/>
            <person name="Li W."/>
            <person name="Chen Y."/>
            <person name="Li Y."/>
            <person name="Zhang Y."/>
            <person name="Ai D."/>
            <person name="Zhao J."/>
            <person name="Shang C."/>
            <person name="Ma Y."/>
            <person name="Wu B."/>
            <person name="Wang M."/>
            <person name="Gao L."/>
            <person name="Sun D."/>
            <person name="Zhang P."/>
            <person name="Guo F."/>
            <person name="Wang W."/>
            <person name="Li Y."/>
            <person name="Wang J."/>
            <person name="Varshney R.K."/>
            <person name="Wang J."/>
            <person name="Ling H.Q."/>
            <person name="Wan P."/>
        </authorList>
    </citation>
    <scope>NUCLEOTIDE SEQUENCE</scope>
    <source>
        <strain evidence="2">cv. Jingnong 6</strain>
    </source>
</reference>
<organism evidence="1 2">
    <name type="scientific">Phaseolus angularis</name>
    <name type="common">Azuki bean</name>
    <name type="synonym">Vigna angularis</name>
    <dbReference type="NCBI Taxonomy" id="3914"/>
    <lineage>
        <taxon>Eukaryota</taxon>
        <taxon>Viridiplantae</taxon>
        <taxon>Streptophyta</taxon>
        <taxon>Embryophyta</taxon>
        <taxon>Tracheophyta</taxon>
        <taxon>Spermatophyta</taxon>
        <taxon>Magnoliopsida</taxon>
        <taxon>eudicotyledons</taxon>
        <taxon>Gunneridae</taxon>
        <taxon>Pentapetalae</taxon>
        <taxon>rosids</taxon>
        <taxon>fabids</taxon>
        <taxon>Fabales</taxon>
        <taxon>Fabaceae</taxon>
        <taxon>Papilionoideae</taxon>
        <taxon>50 kb inversion clade</taxon>
        <taxon>NPAAA clade</taxon>
        <taxon>indigoferoid/millettioid clade</taxon>
        <taxon>Phaseoleae</taxon>
        <taxon>Vigna</taxon>
    </lineage>
</organism>
<gene>
    <name evidence="1" type="ORF">LR48_Vigan707s001600</name>
</gene>
<accession>A0A0L9TH75</accession>
<evidence type="ECO:0000313" key="1">
    <source>
        <dbReference type="EMBL" id="KOM29484.1"/>
    </source>
</evidence>
<sequence>MAPRPPPPPPTNPDAPDMMRMMESVISAMQQQNTALVQQNSAAMQQLESAQVSAEASQRQYLDLLNSGRTLIGPHLLLLLNLKNGALRVSCNTVQLSLMARLARMKRIDGSKIWSISSTLKRGVHMRID</sequence>
<name>A0A0L9TH75_PHAAN</name>
<dbReference type="Proteomes" id="UP000053144">
    <property type="component" value="Unassembled WGS sequence"/>
</dbReference>
<evidence type="ECO:0000313" key="2">
    <source>
        <dbReference type="Proteomes" id="UP000053144"/>
    </source>
</evidence>